<dbReference type="InterPro" id="IPR023753">
    <property type="entry name" value="FAD/NAD-binding_dom"/>
</dbReference>
<sequence>MYDVAIIGGGVAGVSCALVLGSALEKPFAQDKKVAIFTHQKASSLQNGLYNNAYGIPPGTTGQELMRSSLEHLSTQYPKVTQIADQKILALSKSSDGYFVIQSADEIFEARQVVVAVGSASAFIIAGLEDYVIPHPKAKAEKRRIALKNQDHWVAEGLYVAGTLAGHRSQLSIAAGSGASVATDIASIWNDNQPTQIHDSVPQSV</sequence>
<dbReference type="AlphaFoldDB" id="A0A255ZQJ5"/>
<organism evidence="3 4">
    <name type="scientific">Flavobacterium aurantiibacter</name>
    <dbReference type="NCBI Taxonomy" id="2023067"/>
    <lineage>
        <taxon>Bacteria</taxon>
        <taxon>Pseudomonadati</taxon>
        <taxon>Bacteroidota</taxon>
        <taxon>Flavobacteriia</taxon>
        <taxon>Flavobacteriales</taxon>
        <taxon>Flavobacteriaceae</taxon>
        <taxon>Flavobacterium</taxon>
    </lineage>
</organism>
<evidence type="ECO:0000313" key="3">
    <source>
        <dbReference type="EMBL" id="OYQ43689.1"/>
    </source>
</evidence>
<keyword evidence="4" id="KW-1185">Reference proteome</keyword>
<name>A0A255ZQJ5_9FLAO</name>
<dbReference type="SUPFAM" id="SSF51905">
    <property type="entry name" value="FAD/NAD(P)-binding domain"/>
    <property type="match status" value="1"/>
</dbReference>
<evidence type="ECO:0000256" key="1">
    <source>
        <dbReference type="SAM" id="Phobius"/>
    </source>
</evidence>
<dbReference type="InterPro" id="IPR036188">
    <property type="entry name" value="FAD/NAD-bd_sf"/>
</dbReference>
<proteinExistence type="predicted"/>
<reference evidence="3 4" key="1">
    <citation type="submission" date="2017-07" db="EMBL/GenBank/DDBJ databases">
        <title>Flavobacterium cyanobacteriorum sp. nov., isolated from cyanobacterial aggregates in a eutrophic lake.</title>
        <authorList>
            <person name="Cai H."/>
        </authorList>
    </citation>
    <scope>NUCLEOTIDE SEQUENCE [LARGE SCALE GENOMIC DNA]</scope>
    <source>
        <strain evidence="3 4">TH167</strain>
    </source>
</reference>
<dbReference type="GO" id="GO:0016491">
    <property type="term" value="F:oxidoreductase activity"/>
    <property type="evidence" value="ECO:0007669"/>
    <property type="project" value="InterPro"/>
</dbReference>
<keyword evidence="1" id="KW-0812">Transmembrane</keyword>
<dbReference type="Gene3D" id="3.50.50.60">
    <property type="entry name" value="FAD/NAD(P)-binding domain"/>
    <property type="match status" value="1"/>
</dbReference>
<protein>
    <submittedName>
        <fullName evidence="3">Pyridine nucleotide-disulfide oxidoreductase</fullName>
    </submittedName>
</protein>
<keyword evidence="1" id="KW-1133">Transmembrane helix</keyword>
<feature type="transmembrane region" description="Helical" evidence="1">
    <location>
        <begin position="6"/>
        <end position="24"/>
    </location>
</feature>
<evidence type="ECO:0000313" key="4">
    <source>
        <dbReference type="Proteomes" id="UP000216035"/>
    </source>
</evidence>
<dbReference type="OrthoDB" id="1199853at2"/>
<dbReference type="Proteomes" id="UP000216035">
    <property type="component" value="Unassembled WGS sequence"/>
</dbReference>
<gene>
    <name evidence="3" type="ORF">CHX27_09450</name>
</gene>
<dbReference type="PRINTS" id="PR00469">
    <property type="entry name" value="PNDRDTASEII"/>
</dbReference>
<evidence type="ECO:0000259" key="2">
    <source>
        <dbReference type="Pfam" id="PF07992"/>
    </source>
</evidence>
<dbReference type="Pfam" id="PF07992">
    <property type="entry name" value="Pyr_redox_2"/>
    <property type="match status" value="1"/>
</dbReference>
<accession>A0A255ZQJ5</accession>
<keyword evidence="1" id="KW-0472">Membrane</keyword>
<comment type="caution">
    <text evidence="3">The sequence shown here is derived from an EMBL/GenBank/DDBJ whole genome shotgun (WGS) entry which is preliminary data.</text>
</comment>
<feature type="domain" description="FAD/NAD(P)-binding" evidence="2">
    <location>
        <begin position="2"/>
        <end position="151"/>
    </location>
</feature>
<dbReference type="EMBL" id="NOXX01000200">
    <property type="protein sequence ID" value="OYQ43689.1"/>
    <property type="molecule type" value="Genomic_DNA"/>
</dbReference>